<dbReference type="OrthoDB" id="5381419at2"/>
<gene>
    <name evidence="2" type="ORF">MFU01_71700</name>
</gene>
<organism evidence="2 3">
    <name type="scientific">Myxococcus fulvus</name>
    <dbReference type="NCBI Taxonomy" id="33"/>
    <lineage>
        <taxon>Bacteria</taxon>
        <taxon>Pseudomonadati</taxon>
        <taxon>Myxococcota</taxon>
        <taxon>Myxococcia</taxon>
        <taxon>Myxococcales</taxon>
        <taxon>Cystobacterineae</taxon>
        <taxon>Myxococcaceae</taxon>
        <taxon>Myxococcus</taxon>
    </lineage>
</organism>
<dbReference type="Proteomes" id="UP000321514">
    <property type="component" value="Unassembled WGS sequence"/>
</dbReference>
<dbReference type="PROSITE" id="PS51257">
    <property type="entry name" value="PROKAR_LIPOPROTEIN"/>
    <property type="match status" value="1"/>
</dbReference>
<keyword evidence="1" id="KW-0732">Signal</keyword>
<evidence type="ECO:0008006" key="4">
    <source>
        <dbReference type="Google" id="ProtNLM"/>
    </source>
</evidence>
<evidence type="ECO:0000256" key="1">
    <source>
        <dbReference type="SAM" id="SignalP"/>
    </source>
</evidence>
<sequence>MRRWLPGLLLSLVSVLTACGGAGTPARATMSVRQALTHPPEFMEFESSATRLEMFREVARQSDLEAGQAAQALVLFPISQDGELLAAPGFDARMDLFQAPDAGKGLQLVLEARAGERWPEDRRESLQGLSEREAAELVARTLLAHWGIQPESAVQVDRASGAPYAVAYVDGILRINPAFLYLAAAYGPASMPAALQ</sequence>
<name>A0A511TER3_MYXFU</name>
<dbReference type="EMBL" id="BJXR01000057">
    <property type="protein sequence ID" value="GEN12133.1"/>
    <property type="molecule type" value="Genomic_DNA"/>
</dbReference>
<evidence type="ECO:0000313" key="3">
    <source>
        <dbReference type="Proteomes" id="UP000321514"/>
    </source>
</evidence>
<proteinExistence type="predicted"/>
<feature type="chain" id="PRO_5021832805" description="Lipoprotein" evidence="1">
    <location>
        <begin position="19"/>
        <end position="196"/>
    </location>
</feature>
<dbReference type="RefSeq" id="WP_046712252.1">
    <property type="nucleotide sequence ID" value="NZ_BJXR01000057.1"/>
</dbReference>
<reference evidence="2 3" key="1">
    <citation type="submission" date="2019-07" db="EMBL/GenBank/DDBJ databases">
        <title>Whole genome shotgun sequence of Myxococcus fulvus NBRC 100333.</title>
        <authorList>
            <person name="Hosoyama A."/>
            <person name="Uohara A."/>
            <person name="Ohji S."/>
            <person name="Ichikawa N."/>
        </authorList>
    </citation>
    <scope>NUCLEOTIDE SEQUENCE [LARGE SCALE GENOMIC DNA]</scope>
    <source>
        <strain evidence="2 3">NBRC 100333</strain>
    </source>
</reference>
<protein>
    <recommendedName>
        <fullName evidence="4">Lipoprotein</fullName>
    </recommendedName>
</protein>
<comment type="caution">
    <text evidence="2">The sequence shown here is derived from an EMBL/GenBank/DDBJ whole genome shotgun (WGS) entry which is preliminary data.</text>
</comment>
<feature type="signal peptide" evidence="1">
    <location>
        <begin position="1"/>
        <end position="18"/>
    </location>
</feature>
<evidence type="ECO:0000313" key="2">
    <source>
        <dbReference type="EMBL" id="GEN12133.1"/>
    </source>
</evidence>
<dbReference type="AlphaFoldDB" id="A0A511TER3"/>
<accession>A0A511TER3</accession>